<proteinExistence type="predicted"/>
<organism evidence="2 3">
    <name type="scientific">Candidatus Bacteroides avicola</name>
    <dbReference type="NCBI Taxonomy" id="2838468"/>
    <lineage>
        <taxon>Bacteria</taxon>
        <taxon>Pseudomonadati</taxon>
        <taxon>Bacteroidota</taxon>
        <taxon>Bacteroidia</taxon>
        <taxon>Bacteroidales</taxon>
        <taxon>Bacteroidaceae</taxon>
        <taxon>Bacteroides</taxon>
    </lineage>
</organism>
<keyword evidence="1" id="KW-0732">Signal</keyword>
<protein>
    <recommendedName>
        <fullName evidence="4">Amidohydrolase</fullName>
    </recommendedName>
</protein>
<evidence type="ECO:0000256" key="1">
    <source>
        <dbReference type="SAM" id="SignalP"/>
    </source>
</evidence>
<evidence type="ECO:0000313" key="3">
    <source>
        <dbReference type="Proteomes" id="UP000823862"/>
    </source>
</evidence>
<feature type="chain" id="PRO_5039700550" description="Amidohydrolase" evidence="1">
    <location>
        <begin position="21"/>
        <end position="45"/>
    </location>
</feature>
<accession>A0A9D2HY07</accession>
<dbReference type="EMBL" id="DWZI01000052">
    <property type="protein sequence ID" value="HJA86616.1"/>
    <property type="molecule type" value="Genomic_DNA"/>
</dbReference>
<feature type="signal peptide" evidence="1">
    <location>
        <begin position="1"/>
        <end position="20"/>
    </location>
</feature>
<evidence type="ECO:0008006" key="4">
    <source>
        <dbReference type="Google" id="ProtNLM"/>
    </source>
</evidence>
<sequence length="45" mass="5018">MKKQWITGPLLVALALSAKAQQTIDVHSHIIVPEYVVILTCPMPY</sequence>
<evidence type="ECO:0000313" key="2">
    <source>
        <dbReference type="EMBL" id="HJA86616.1"/>
    </source>
</evidence>
<reference evidence="2" key="2">
    <citation type="submission" date="2021-04" db="EMBL/GenBank/DDBJ databases">
        <authorList>
            <person name="Gilroy R."/>
        </authorList>
    </citation>
    <scope>NUCLEOTIDE SEQUENCE</scope>
    <source>
        <strain evidence="2">ChiHjej12B11-9795</strain>
    </source>
</reference>
<dbReference type="AlphaFoldDB" id="A0A9D2HY07"/>
<name>A0A9D2HY07_9BACE</name>
<reference evidence="2" key="1">
    <citation type="journal article" date="2021" name="PeerJ">
        <title>Extensive microbial diversity within the chicken gut microbiome revealed by metagenomics and culture.</title>
        <authorList>
            <person name="Gilroy R."/>
            <person name="Ravi A."/>
            <person name="Getino M."/>
            <person name="Pursley I."/>
            <person name="Horton D.L."/>
            <person name="Alikhan N.F."/>
            <person name="Baker D."/>
            <person name="Gharbi K."/>
            <person name="Hall N."/>
            <person name="Watson M."/>
            <person name="Adriaenssens E.M."/>
            <person name="Foster-Nyarko E."/>
            <person name="Jarju S."/>
            <person name="Secka A."/>
            <person name="Antonio M."/>
            <person name="Oren A."/>
            <person name="Chaudhuri R.R."/>
            <person name="La Ragione R."/>
            <person name="Hildebrand F."/>
            <person name="Pallen M.J."/>
        </authorList>
    </citation>
    <scope>NUCLEOTIDE SEQUENCE</scope>
    <source>
        <strain evidence="2">ChiHjej12B11-9795</strain>
    </source>
</reference>
<gene>
    <name evidence="2" type="ORF">H9950_10585</name>
</gene>
<dbReference type="Proteomes" id="UP000823862">
    <property type="component" value="Unassembled WGS sequence"/>
</dbReference>
<comment type="caution">
    <text evidence="2">The sequence shown here is derived from an EMBL/GenBank/DDBJ whole genome shotgun (WGS) entry which is preliminary data.</text>
</comment>